<keyword evidence="1" id="KW-0560">Oxidoreductase</keyword>
<evidence type="ECO:0000313" key="3">
    <source>
        <dbReference type="EMBL" id="GAG58711.1"/>
    </source>
</evidence>
<dbReference type="InterPro" id="IPR016161">
    <property type="entry name" value="Ald_DH/histidinol_DH"/>
</dbReference>
<evidence type="ECO:0000256" key="1">
    <source>
        <dbReference type="ARBA" id="ARBA00023002"/>
    </source>
</evidence>
<dbReference type="Pfam" id="PF00171">
    <property type="entry name" value="Aldedh"/>
    <property type="match status" value="1"/>
</dbReference>
<dbReference type="EMBL" id="BART01003588">
    <property type="protein sequence ID" value="GAG58711.1"/>
    <property type="molecule type" value="Genomic_DNA"/>
</dbReference>
<dbReference type="PANTHER" id="PTHR43353">
    <property type="entry name" value="SUCCINATE-SEMIALDEHYDE DEHYDROGENASE, MITOCHONDRIAL"/>
    <property type="match status" value="1"/>
</dbReference>
<dbReference type="InterPro" id="IPR016162">
    <property type="entry name" value="Ald_DH_N"/>
</dbReference>
<dbReference type="Gene3D" id="3.40.605.10">
    <property type="entry name" value="Aldehyde Dehydrogenase, Chain A, domain 1"/>
    <property type="match status" value="1"/>
</dbReference>
<feature type="non-terminal residue" evidence="3">
    <location>
        <position position="1"/>
    </location>
</feature>
<dbReference type="InterPro" id="IPR016163">
    <property type="entry name" value="Ald_DH_C"/>
</dbReference>
<dbReference type="PANTHER" id="PTHR43353:SF5">
    <property type="entry name" value="SUCCINATE-SEMIALDEHYDE DEHYDROGENASE, MITOCHONDRIAL"/>
    <property type="match status" value="1"/>
</dbReference>
<dbReference type="InterPro" id="IPR029510">
    <property type="entry name" value="Ald_DH_CS_GLU"/>
</dbReference>
<gene>
    <name evidence="3" type="ORF">S01H4_09752</name>
</gene>
<dbReference type="InterPro" id="IPR015590">
    <property type="entry name" value="Aldehyde_DH_dom"/>
</dbReference>
<dbReference type="AlphaFoldDB" id="X1AF36"/>
<reference evidence="3" key="1">
    <citation type="journal article" date="2014" name="Front. Microbiol.">
        <title>High frequency of phylogenetically diverse reductive dehalogenase-homologous genes in deep subseafloor sedimentary metagenomes.</title>
        <authorList>
            <person name="Kawai M."/>
            <person name="Futagami T."/>
            <person name="Toyoda A."/>
            <person name="Takaki Y."/>
            <person name="Nishi S."/>
            <person name="Hori S."/>
            <person name="Arai W."/>
            <person name="Tsubouchi T."/>
            <person name="Morono Y."/>
            <person name="Uchiyama I."/>
            <person name="Ito T."/>
            <person name="Fujiyama A."/>
            <person name="Inagaki F."/>
            <person name="Takami H."/>
        </authorList>
    </citation>
    <scope>NUCLEOTIDE SEQUENCE</scope>
    <source>
        <strain evidence="3">Expedition CK06-06</strain>
    </source>
</reference>
<organism evidence="3">
    <name type="scientific">marine sediment metagenome</name>
    <dbReference type="NCBI Taxonomy" id="412755"/>
    <lineage>
        <taxon>unclassified sequences</taxon>
        <taxon>metagenomes</taxon>
        <taxon>ecological metagenomes</taxon>
    </lineage>
</organism>
<dbReference type="PROSITE" id="PS00687">
    <property type="entry name" value="ALDEHYDE_DEHYDR_GLU"/>
    <property type="match status" value="1"/>
</dbReference>
<dbReference type="Gene3D" id="3.40.309.10">
    <property type="entry name" value="Aldehyde Dehydrogenase, Chain A, domain 2"/>
    <property type="match status" value="1"/>
</dbReference>
<comment type="caution">
    <text evidence="3">The sequence shown here is derived from an EMBL/GenBank/DDBJ whole genome shotgun (WGS) entry which is preliminary data.</text>
</comment>
<accession>X1AF36</accession>
<name>X1AF36_9ZZZZ</name>
<sequence length="304" mass="33284">SSLTPISVIHYLNCIINAGLPDGVLNCLAGPGEQISENFIESPSIKKISFTGSTEIGKKIMSQAGKYIKKITLELGGNSPVLIFKDADIDKAVNECVYRSFRNMGQVCNSINRIYVEKPIIDDFVNSFTDKCGSLVIDDGIKNPDADLGPIVSLDGVRKTEAHIKDALKKGAYLKCGGGKPEKFKKGFFFEPTVITNVSHQMVIMNKETFGPVAPIMSFECLDEAIKLANNSSYGLVSYVYTKDFLKAIYVSENLQFGTVSVNNVIGAEVGYPYGGWKDSGIGIEASEHALYEYLNLKHIRIKI</sequence>
<dbReference type="FunFam" id="3.40.309.10:FF:000009">
    <property type="entry name" value="Aldehyde dehydrogenase A"/>
    <property type="match status" value="1"/>
</dbReference>
<evidence type="ECO:0000259" key="2">
    <source>
        <dbReference type="Pfam" id="PF00171"/>
    </source>
</evidence>
<feature type="domain" description="Aldehyde dehydrogenase" evidence="2">
    <location>
        <begin position="1"/>
        <end position="300"/>
    </location>
</feature>
<proteinExistence type="predicted"/>
<dbReference type="SUPFAM" id="SSF53720">
    <property type="entry name" value="ALDH-like"/>
    <property type="match status" value="1"/>
</dbReference>
<dbReference type="InterPro" id="IPR050740">
    <property type="entry name" value="Aldehyde_DH_Superfamily"/>
</dbReference>
<dbReference type="GO" id="GO:0016620">
    <property type="term" value="F:oxidoreductase activity, acting on the aldehyde or oxo group of donors, NAD or NADP as acceptor"/>
    <property type="evidence" value="ECO:0007669"/>
    <property type="project" value="InterPro"/>
</dbReference>
<protein>
    <recommendedName>
        <fullName evidence="2">Aldehyde dehydrogenase domain-containing protein</fullName>
    </recommendedName>
</protein>